<organism evidence="1 2">
    <name type="scientific">Panagrolaimus sp. ES5</name>
    <dbReference type="NCBI Taxonomy" id="591445"/>
    <lineage>
        <taxon>Eukaryota</taxon>
        <taxon>Metazoa</taxon>
        <taxon>Ecdysozoa</taxon>
        <taxon>Nematoda</taxon>
        <taxon>Chromadorea</taxon>
        <taxon>Rhabditida</taxon>
        <taxon>Tylenchina</taxon>
        <taxon>Panagrolaimomorpha</taxon>
        <taxon>Panagrolaimoidea</taxon>
        <taxon>Panagrolaimidae</taxon>
        <taxon>Panagrolaimus</taxon>
    </lineage>
</organism>
<dbReference type="Proteomes" id="UP000887579">
    <property type="component" value="Unplaced"/>
</dbReference>
<name>A0AC34G2N9_9BILA</name>
<reference evidence="2" key="1">
    <citation type="submission" date="2022-11" db="UniProtKB">
        <authorList>
            <consortium name="WormBaseParasite"/>
        </authorList>
    </citation>
    <scope>IDENTIFICATION</scope>
</reference>
<proteinExistence type="predicted"/>
<evidence type="ECO:0000313" key="1">
    <source>
        <dbReference type="Proteomes" id="UP000887579"/>
    </source>
</evidence>
<evidence type="ECO:0000313" key="2">
    <source>
        <dbReference type="WBParaSite" id="ES5_v2.g23818.t1"/>
    </source>
</evidence>
<accession>A0AC34G2N9</accession>
<dbReference type="WBParaSite" id="ES5_v2.g23818.t1">
    <property type="protein sequence ID" value="ES5_v2.g23818.t1"/>
    <property type="gene ID" value="ES5_v2.g23818"/>
</dbReference>
<protein>
    <submittedName>
        <fullName evidence="2">Uncharacterized protein</fullName>
    </submittedName>
</protein>
<sequence length="153" mass="17910">MGRKFKIAGGVNPFEFPPGERELDQVYRKKANNDQQLIEAKNELAERDKYFARVLEIEDELKQAKITVDEVKADHQLISDEHMALQAICNKLEQDFLKANNERNELIERLKGYKMQEIEMINQSNEVENERVRKRIQSQMEEAVALLPPIDIQ</sequence>